<feature type="signal peptide" evidence="11">
    <location>
        <begin position="1"/>
        <end position="21"/>
    </location>
</feature>
<evidence type="ECO:0000313" key="14">
    <source>
        <dbReference type="EMBL" id="XBJ29480.1"/>
    </source>
</evidence>
<keyword evidence="4 9" id="KW-0812">Transmembrane</keyword>
<dbReference type="CDD" id="cd01347">
    <property type="entry name" value="ligand_gated_channel"/>
    <property type="match status" value="1"/>
</dbReference>
<dbReference type="GO" id="GO:0009279">
    <property type="term" value="C:cell outer membrane"/>
    <property type="evidence" value="ECO:0007669"/>
    <property type="project" value="UniProtKB-SubCell"/>
</dbReference>
<dbReference type="InterPro" id="IPR012910">
    <property type="entry name" value="Plug_dom"/>
</dbReference>
<keyword evidence="2 9" id="KW-0813">Transport</keyword>
<sequence>MNSIRFLKFSLLAFLFINAYAEDKAVLDKVIVSANGFEQDADSNLRNVIVVEGKDLQNKGYTSVEQALQRVGGISFASLGVNGNTSRNIDLRGQGKNANAAVKLMLDGIALNALDQNRLHASGTNFKPLDSVALEDIERIEIIPGGGAVLYGNGTRGGVINIITKKNKQTKASLNFKESAFDNGNFGTQLGLNTAIKITPQAAFNVTFEGFNTKSNQEGSKQKGFYQNSKFLYDINDDMSINFNFSYYKNDDENSGFLTKEQAESNPHQRGDSATTFKIEKPQLSTEFKYKINDKLDLHSVIFWQKQKTKIEETDTGVYSKGSNFEDILQGINLKNKFSYGENSYLVYGYEFAQHKSKAFSDSLIGTTTSNDRKDTHSVFILDSHEFSDYLILSAGARYEYADYKHHGTGSGYNFNSDNINTDNFALELTPTLRYSDTGRTYIKFERGFVSPTPYQFRARKQENGNTIYFTNSNLKSETYNTYELGLKDYLWDFNEINIALFYTQSKDEINSYGSLMSEYGYKNLDETRRYGFELGLRQDFEKVSFYQNIAFVDAEISVGADKGKDIPLVSKTKATAGVEYYFYHNLIGFLDLSYFSKAKDESDADIDEYLLTDLGLIYTYKNMQVNLGIKNLFDEKYYTYQNAASNQYLVGNGRSYYIGLNYKF</sequence>
<dbReference type="InterPro" id="IPR036942">
    <property type="entry name" value="Beta-barrel_TonB_sf"/>
</dbReference>
<dbReference type="PANTHER" id="PTHR30069">
    <property type="entry name" value="TONB-DEPENDENT OUTER MEMBRANE RECEPTOR"/>
    <property type="match status" value="1"/>
</dbReference>
<dbReference type="PROSITE" id="PS52016">
    <property type="entry name" value="TONB_DEPENDENT_REC_3"/>
    <property type="match status" value="1"/>
</dbReference>
<evidence type="ECO:0000256" key="10">
    <source>
        <dbReference type="RuleBase" id="RU003357"/>
    </source>
</evidence>
<dbReference type="RefSeq" id="WP_348518730.1">
    <property type="nucleotide sequence ID" value="NZ_CP155620.1"/>
</dbReference>
<dbReference type="SUPFAM" id="SSF56935">
    <property type="entry name" value="Porins"/>
    <property type="match status" value="1"/>
</dbReference>
<proteinExistence type="inferred from homology"/>
<dbReference type="EMBL" id="CP155620">
    <property type="protein sequence ID" value="XBJ29480.1"/>
    <property type="molecule type" value="Genomic_DNA"/>
</dbReference>
<feature type="domain" description="TonB-dependent receptor plug" evidence="13">
    <location>
        <begin position="46"/>
        <end position="159"/>
    </location>
</feature>
<evidence type="ECO:0000256" key="7">
    <source>
        <dbReference type="ARBA" id="ARBA00023136"/>
    </source>
</evidence>
<evidence type="ECO:0000256" key="11">
    <source>
        <dbReference type="SAM" id="SignalP"/>
    </source>
</evidence>
<dbReference type="Pfam" id="PF07715">
    <property type="entry name" value="Plug"/>
    <property type="match status" value="1"/>
</dbReference>
<evidence type="ECO:0000259" key="13">
    <source>
        <dbReference type="Pfam" id="PF07715"/>
    </source>
</evidence>
<dbReference type="PROSITE" id="PS01156">
    <property type="entry name" value="TONB_DEPENDENT_REC_2"/>
    <property type="match status" value="1"/>
</dbReference>
<keyword evidence="3 9" id="KW-1134">Transmembrane beta strand</keyword>
<keyword evidence="7 9" id="KW-0472">Membrane</keyword>
<dbReference type="AlphaFoldDB" id="A0AAU7E6E7"/>
<evidence type="ECO:0000259" key="12">
    <source>
        <dbReference type="Pfam" id="PF00593"/>
    </source>
</evidence>
<evidence type="ECO:0000256" key="8">
    <source>
        <dbReference type="ARBA" id="ARBA00023237"/>
    </source>
</evidence>
<name>A0AAU7E6E7_9BACT</name>
<protein>
    <submittedName>
        <fullName evidence="14">TonB-dependent receptor</fullName>
    </submittedName>
</protein>
<comment type="subcellular location">
    <subcellularLocation>
        <location evidence="1 9">Cell outer membrane</location>
        <topology evidence="1 9">Multi-pass membrane protein</topology>
    </subcellularLocation>
</comment>
<dbReference type="InterPro" id="IPR037066">
    <property type="entry name" value="Plug_dom_sf"/>
</dbReference>
<dbReference type="GO" id="GO:0015344">
    <property type="term" value="F:siderophore uptake transmembrane transporter activity"/>
    <property type="evidence" value="ECO:0007669"/>
    <property type="project" value="TreeGrafter"/>
</dbReference>
<dbReference type="Pfam" id="PF00593">
    <property type="entry name" value="TonB_dep_Rec_b-barrel"/>
    <property type="match status" value="1"/>
</dbReference>
<gene>
    <name evidence="14" type="ORF">AAH949_01195</name>
</gene>
<dbReference type="InterPro" id="IPR010917">
    <property type="entry name" value="TonB_rcpt_CS"/>
</dbReference>
<evidence type="ECO:0000256" key="5">
    <source>
        <dbReference type="ARBA" id="ARBA00022729"/>
    </source>
</evidence>
<dbReference type="PANTHER" id="PTHR30069:SF27">
    <property type="entry name" value="BLL4766 PROTEIN"/>
    <property type="match status" value="1"/>
</dbReference>
<keyword evidence="8 9" id="KW-0998">Cell outer membrane</keyword>
<evidence type="ECO:0000256" key="4">
    <source>
        <dbReference type="ARBA" id="ARBA00022692"/>
    </source>
</evidence>
<evidence type="ECO:0000256" key="2">
    <source>
        <dbReference type="ARBA" id="ARBA00022448"/>
    </source>
</evidence>
<organism evidence="14">
    <name type="scientific">Campylobacter sp. CCS1377</name>
    <dbReference type="NCBI Taxonomy" id="3158229"/>
    <lineage>
        <taxon>Bacteria</taxon>
        <taxon>Pseudomonadati</taxon>
        <taxon>Campylobacterota</taxon>
        <taxon>Epsilonproteobacteria</taxon>
        <taxon>Campylobacterales</taxon>
        <taxon>Campylobacteraceae</taxon>
        <taxon>Campylobacter</taxon>
    </lineage>
</organism>
<keyword evidence="6 10" id="KW-0798">TonB box</keyword>
<feature type="domain" description="TonB-dependent receptor-like beta-barrel" evidence="12">
    <location>
        <begin position="232"/>
        <end position="633"/>
    </location>
</feature>
<evidence type="ECO:0000256" key="3">
    <source>
        <dbReference type="ARBA" id="ARBA00022452"/>
    </source>
</evidence>
<keyword evidence="5 11" id="KW-0732">Signal</keyword>
<dbReference type="InterPro" id="IPR039426">
    <property type="entry name" value="TonB-dep_rcpt-like"/>
</dbReference>
<evidence type="ECO:0000256" key="1">
    <source>
        <dbReference type="ARBA" id="ARBA00004571"/>
    </source>
</evidence>
<feature type="chain" id="PRO_5043324642" evidence="11">
    <location>
        <begin position="22"/>
        <end position="665"/>
    </location>
</feature>
<dbReference type="InterPro" id="IPR000531">
    <property type="entry name" value="Beta-barrel_TonB"/>
</dbReference>
<evidence type="ECO:0000256" key="9">
    <source>
        <dbReference type="PROSITE-ProRule" id="PRU01360"/>
    </source>
</evidence>
<reference evidence="14" key="1">
    <citation type="submission" date="2024-05" db="EMBL/GenBank/DDBJ databases">
        <title>Campylobacter coli isolated from environmental waters in Slovenia.</title>
        <authorList>
            <person name="Zautner A.E."/>
            <person name="Bunk B."/>
            <person name="Riedel T."/>
            <person name="Sproeer C."/>
        </authorList>
    </citation>
    <scope>NUCLEOTIDE SEQUENCE</scope>
    <source>
        <strain evidence="14">CCS1377</strain>
    </source>
</reference>
<accession>A0AAU7E6E7</accession>
<dbReference type="GO" id="GO:0044718">
    <property type="term" value="P:siderophore transmembrane transport"/>
    <property type="evidence" value="ECO:0007669"/>
    <property type="project" value="TreeGrafter"/>
</dbReference>
<dbReference type="Gene3D" id="2.170.130.10">
    <property type="entry name" value="TonB-dependent receptor, plug domain"/>
    <property type="match status" value="1"/>
</dbReference>
<dbReference type="Gene3D" id="2.40.170.20">
    <property type="entry name" value="TonB-dependent receptor, beta-barrel domain"/>
    <property type="match status" value="1"/>
</dbReference>
<evidence type="ECO:0000256" key="6">
    <source>
        <dbReference type="ARBA" id="ARBA00023077"/>
    </source>
</evidence>
<keyword evidence="14" id="KW-0675">Receptor</keyword>
<comment type="similarity">
    <text evidence="9 10">Belongs to the TonB-dependent receptor family.</text>
</comment>